<evidence type="ECO:0000313" key="5">
    <source>
        <dbReference type="Proteomes" id="UP001472677"/>
    </source>
</evidence>
<evidence type="ECO:0000256" key="2">
    <source>
        <dbReference type="SAM" id="MobiDB-lite"/>
    </source>
</evidence>
<dbReference type="Proteomes" id="UP001472677">
    <property type="component" value="Unassembled WGS sequence"/>
</dbReference>
<feature type="region of interest" description="Disordered" evidence="2">
    <location>
        <begin position="367"/>
        <end position="392"/>
    </location>
</feature>
<feature type="domain" description="FAF" evidence="3">
    <location>
        <begin position="229"/>
        <end position="282"/>
    </location>
</feature>
<name>A0ABR2GH37_9ROSI</name>
<dbReference type="InterPro" id="IPR021410">
    <property type="entry name" value="FAF"/>
</dbReference>
<organism evidence="4 5">
    <name type="scientific">Hibiscus sabdariffa</name>
    <name type="common">roselle</name>
    <dbReference type="NCBI Taxonomy" id="183260"/>
    <lineage>
        <taxon>Eukaryota</taxon>
        <taxon>Viridiplantae</taxon>
        <taxon>Streptophyta</taxon>
        <taxon>Embryophyta</taxon>
        <taxon>Tracheophyta</taxon>
        <taxon>Spermatophyta</taxon>
        <taxon>Magnoliopsida</taxon>
        <taxon>eudicotyledons</taxon>
        <taxon>Gunneridae</taxon>
        <taxon>Pentapetalae</taxon>
        <taxon>rosids</taxon>
        <taxon>malvids</taxon>
        <taxon>Malvales</taxon>
        <taxon>Malvaceae</taxon>
        <taxon>Malvoideae</taxon>
        <taxon>Hibiscus</taxon>
    </lineage>
</organism>
<accession>A0ABR2GH37</accession>
<dbReference type="Pfam" id="PF11250">
    <property type="entry name" value="FAF"/>
    <property type="match status" value="1"/>
</dbReference>
<evidence type="ECO:0000313" key="4">
    <source>
        <dbReference type="EMBL" id="KAK8601786.1"/>
    </source>
</evidence>
<gene>
    <name evidence="4" type="ORF">V6N12_051611</name>
</gene>
<dbReference type="PANTHER" id="PTHR33155">
    <property type="entry name" value="FANTASTIC FOUR-LIKE PROTEIN (DUF3049)"/>
    <property type="match status" value="1"/>
</dbReference>
<evidence type="ECO:0000256" key="1">
    <source>
        <dbReference type="ARBA" id="ARBA00008690"/>
    </source>
</evidence>
<protein>
    <recommendedName>
        <fullName evidence="3">FAF domain-containing protein</fullName>
    </recommendedName>
</protein>
<feature type="compositionally biased region" description="Pro residues" evidence="2">
    <location>
        <begin position="377"/>
        <end position="391"/>
    </location>
</feature>
<sequence>MSAPLCNTFLFSSAFNISEEAMDAKNQGIVSLLRSDPDTSTKATSLRRTLSADMSSHKWLTQQGVVSPLKKSPSSKEFHVSSSFDQGEDDSDAPSQFDIWASIQQKKKKREVENQGKFDLWSSILPQKAEEETLKSSPPYVHPLVKRSASCLSEKSLEICTESLGSETGSDGFSSETGEMEEDKQEDHRQLLHQKQETVAPTIMPCFDGEKATIAKYNYDVGRKSPYISFPPPIPSLSAKDGASRHLKTHRDNGRLVIEAVSMPSLNNFLAQRHDGRLVLTFANTTAIHDAEEQVTEVEEFESFGEKEIEVDIDEEEESEDRCCEIEQAPKLSSAAINVHRLAVMMNKPIWLANRNPTWPKVKFGEEREARVEPTSTTPPPLAQSLPPRPPSKAVAAAGAGSFNAYEYYWRRPNQGMSKAAVVDPLAQHSPPMEDKSKKKLILSRNLMANNKEGKMKGEYFVPLLKGCKEPRRSLVFWEPHCIATS</sequence>
<dbReference type="InterPro" id="IPR046431">
    <property type="entry name" value="FAF_dom"/>
</dbReference>
<keyword evidence="5" id="KW-1185">Reference proteome</keyword>
<feature type="region of interest" description="Disordered" evidence="2">
    <location>
        <begin position="65"/>
        <end position="94"/>
    </location>
</feature>
<evidence type="ECO:0000259" key="3">
    <source>
        <dbReference type="Pfam" id="PF11250"/>
    </source>
</evidence>
<dbReference type="EMBL" id="JBBPBM010000001">
    <property type="protein sequence ID" value="KAK8601786.1"/>
    <property type="molecule type" value="Genomic_DNA"/>
</dbReference>
<proteinExistence type="inferred from homology"/>
<comment type="similarity">
    <text evidence="1">Belongs to the fantastic four family.</text>
</comment>
<reference evidence="4 5" key="1">
    <citation type="journal article" date="2024" name="G3 (Bethesda)">
        <title>Genome assembly of Hibiscus sabdariffa L. provides insights into metabolisms of medicinal natural products.</title>
        <authorList>
            <person name="Kim T."/>
        </authorList>
    </citation>
    <scope>NUCLEOTIDE SEQUENCE [LARGE SCALE GENOMIC DNA]</scope>
    <source>
        <strain evidence="4">TK-2024</strain>
        <tissue evidence="4">Old leaves</tissue>
    </source>
</reference>
<dbReference type="PANTHER" id="PTHR33155:SF3">
    <property type="entry name" value="PROTEIN FAF-LIKE, CHLOROPLASTIC"/>
    <property type="match status" value="1"/>
</dbReference>
<comment type="caution">
    <text evidence="4">The sequence shown here is derived from an EMBL/GenBank/DDBJ whole genome shotgun (WGS) entry which is preliminary data.</text>
</comment>